<sequence>MNSPTNGRSIVLCKWQPQLAKDLIDRVRVHVVLDDFDVAHAGIDQEVLSRAASVHVVSSFNALEELGTAAVAIRLQDQGVDKVVSFTEFSQLGAGYLSEVLGLGVCVPGSVAGRDKRWMKHLLAVKGLAVPPFHSLPDRSDEAAVAALADQIDYPVVVKPAAGFGTMSTYLARGAAEFTAICESFAYEPQLASRQLTVETYIDGEELHVDSYWGADGPHFLFVSRYFAPRLTVQYGQLNTDGSELLCREDHPELYAELEALTKQVMDGLDLTETMIHLEVFRQPDGRLVFSEIASRVGGGWVSGLISHAMGRPIWSAMADIAIDGRTEPPRPDAPYLGVLHLRPDGPGRIVEVPTVAEIEATPGVIQAQVWRGEGDVLQMRHPSEWVAFAFVGADTADELHQLFKTIPQALPVRTVPVEHDDISPSG</sequence>
<dbReference type="Gene3D" id="3.30.470.20">
    <property type="entry name" value="ATP-grasp fold, B domain"/>
    <property type="match status" value="1"/>
</dbReference>
<dbReference type="RefSeq" id="WP_273941007.1">
    <property type="nucleotide sequence ID" value="NZ_CP097263.1"/>
</dbReference>
<dbReference type="Pfam" id="PF13535">
    <property type="entry name" value="ATP-grasp_4"/>
    <property type="match status" value="1"/>
</dbReference>
<dbReference type="InterPro" id="IPR011761">
    <property type="entry name" value="ATP-grasp"/>
</dbReference>
<keyword evidence="1" id="KW-0436">Ligase</keyword>
<dbReference type="PROSITE" id="PS50975">
    <property type="entry name" value="ATP_GRASP"/>
    <property type="match status" value="1"/>
</dbReference>
<comment type="caution">
    <text evidence="6">The sequence shown here is derived from an EMBL/GenBank/DDBJ whole genome shotgun (WGS) entry which is preliminary data.</text>
</comment>
<dbReference type="InterPro" id="IPR013815">
    <property type="entry name" value="ATP_grasp_subdomain_1"/>
</dbReference>
<dbReference type="Gene3D" id="3.40.50.20">
    <property type="match status" value="1"/>
</dbReference>
<gene>
    <name evidence="6" type="ORF">ACFFH7_13920</name>
</gene>
<dbReference type="PANTHER" id="PTHR43585">
    <property type="entry name" value="FUMIPYRROLE BIOSYNTHESIS PROTEIN C"/>
    <property type="match status" value="1"/>
</dbReference>
<accession>A0ABV6MQJ3</accession>
<protein>
    <submittedName>
        <fullName evidence="6">ATP-grasp domain-containing protein</fullName>
    </submittedName>
</protein>
<evidence type="ECO:0000256" key="2">
    <source>
        <dbReference type="ARBA" id="ARBA00022741"/>
    </source>
</evidence>
<evidence type="ECO:0000256" key="1">
    <source>
        <dbReference type="ARBA" id="ARBA00022598"/>
    </source>
</evidence>
<dbReference type="InterPro" id="IPR052032">
    <property type="entry name" value="ATP-dep_AA_Ligase"/>
</dbReference>
<feature type="domain" description="ATP-grasp" evidence="5">
    <location>
        <begin position="120"/>
        <end position="323"/>
    </location>
</feature>
<dbReference type="SUPFAM" id="SSF56059">
    <property type="entry name" value="Glutathione synthetase ATP-binding domain-like"/>
    <property type="match status" value="1"/>
</dbReference>
<organism evidence="6 7">
    <name type="scientific">Kutzneria chonburiensis</name>
    <dbReference type="NCBI Taxonomy" id="1483604"/>
    <lineage>
        <taxon>Bacteria</taxon>
        <taxon>Bacillati</taxon>
        <taxon>Actinomycetota</taxon>
        <taxon>Actinomycetes</taxon>
        <taxon>Pseudonocardiales</taxon>
        <taxon>Pseudonocardiaceae</taxon>
        <taxon>Kutzneria</taxon>
    </lineage>
</organism>
<evidence type="ECO:0000256" key="3">
    <source>
        <dbReference type="ARBA" id="ARBA00022840"/>
    </source>
</evidence>
<evidence type="ECO:0000313" key="6">
    <source>
        <dbReference type="EMBL" id="MFC0542589.1"/>
    </source>
</evidence>
<reference evidence="6 7" key="1">
    <citation type="submission" date="2024-09" db="EMBL/GenBank/DDBJ databases">
        <authorList>
            <person name="Sun Q."/>
            <person name="Mori K."/>
        </authorList>
    </citation>
    <scope>NUCLEOTIDE SEQUENCE [LARGE SCALE GENOMIC DNA]</scope>
    <source>
        <strain evidence="6 7">TBRC 1432</strain>
    </source>
</reference>
<evidence type="ECO:0000259" key="5">
    <source>
        <dbReference type="PROSITE" id="PS50975"/>
    </source>
</evidence>
<dbReference type="Gene3D" id="3.30.1490.20">
    <property type="entry name" value="ATP-grasp fold, A domain"/>
    <property type="match status" value="1"/>
</dbReference>
<keyword evidence="7" id="KW-1185">Reference proteome</keyword>
<dbReference type="EMBL" id="JBHLUD010000004">
    <property type="protein sequence ID" value="MFC0542589.1"/>
    <property type="molecule type" value="Genomic_DNA"/>
</dbReference>
<keyword evidence="2 4" id="KW-0547">Nucleotide-binding</keyword>
<dbReference type="Proteomes" id="UP001589810">
    <property type="component" value="Unassembled WGS sequence"/>
</dbReference>
<evidence type="ECO:0000313" key="7">
    <source>
        <dbReference type="Proteomes" id="UP001589810"/>
    </source>
</evidence>
<proteinExistence type="predicted"/>
<evidence type="ECO:0000256" key="4">
    <source>
        <dbReference type="PROSITE-ProRule" id="PRU00409"/>
    </source>
</evidence>
<dbReference type="PANTHER" id="PTHR43585:SF2">
    <property type="entry name" value="ATP-GRASP ENZYME FSQD"/>
    <property type="match status" value="1"/>
</dbReference>
<keyword evidence="3 4" id="KW-0067">ATP-binding</keyword>
<name>A0ABV6MQJ3_9PSEU</name>